<dbReference type="Gene3D" id="3.30.300.210">
    <property type="entry name" value="Nutrient germinant receptor protein C, domain 3"/>
    <property type="match status" value="1"/>
</dbReference>
<evidence type="ECO:0000259" key="8">
    <source>
        <dbReference type="Pfam" id="PF05504"/>
    </source>
</evidence>
<feature type="domain" description="Spore germination protein N-terminal" evidence="9">
    <location>
        <begin position="25"/>
        <end position="186"/>
    </location>
</feature>
<dbReference type="InterPro" id="IPR046953">
    <property type="entry name" value="Spore_GerAC-like_C"/>
</dbReference>
<keyword evidence="11" id="KW-1185">Reference proteome</keyword>
<feature type="domain" description="Spore germination GerAC-like C-terminal" evidence="8">
    <location>
        <begin position="195"/>
        <end position="370"/>
    </location>
</feature>
<evidence type="ECO:0000256" key="5">
    <source>
        <dbReference type="ARBA" id="ARBA00023136"/>
    </source>
</evidence>
<evidence type="ECO:0000259" key="9">
    <source>
        <dbReference type="Pfam" id="PF25198"/>
    </source>
</evidence>
<evidence type="ECO:0000256" key="2">
    <source>
        <dbReference type="ARBA" id="ARBA00007886"/>
    </source>
</evidence>
<protein>
    <submittedName>
        <fullName evidence="10">Ger(X)C family spore germination protein</fullName>
    </submittedName>
</protein>
<keyword evidence="5" id="KW-0472">Membrane</keyword>
<dbReference type="GO" id="GO:0016020">
    <property type="term" value="C:membrane"/>
    <property type="evidence" value="ECO:0007669"/>
    <property type="project" value="UniProtKB-SubCell"/>
</dbReference>
<sequence length="373" mass="41768">MKKTIISVIFLMMTLVLTACLEQYNLEKLGLATVIGYDLDKEEVRATAVLNQFQPEEKNAFQVVSSPGNTSKTSRQSSNLETSNKIVGGQLRVVVLGESLAEEGVLSITDTLSRDASIGTMLYLCVSKGNAKEILETKPPVSDMGTYLYNLLKQNIEGELLVSATLHEFLQAYYDPGKDPILPLVTMEDKSVKADGLVVFNNDKVVGFLKGDEGFYIKLIRERFKAGSTEISIPSESVKKFIKNKPKKENIFVVVDDIKSNSKITLVEASTPKYKITIHIDSVIKEVSEEVILEDPESLKTLEELIEKEMEKKVNNIMKKLQEMNSDPLGFGMVYDSSIRNKKLTHEEWKDMFPHAEFDVEINVDIVKTGIVE</sequence>
<dbReference type="AlphaFoldDB" id="A0A3S0P2C5"/>
<keyword evidence="3" id="KW-0309">Germination</keyword>
<evidence type="ECO:0000256" key="4">
    <source>
        <dbReference type="ARBA" id="ARBA00022729"/>
    </source>
</evidence>
<comment type="subcellular location">
    <subcellularLocation>
        <location evidence="1">Membrane</location>
        <topology evidence="1">Lipid-anchor</topology>
    </subcellularLocation>
</comment>
<comment type="caution">
    <text evidence="10">The sequence shown here is derived from an EMBL/GenBank/DDBJ whole genome shotgun (WGS) entry which is preliminary data.</text>
</comment>
<evidence type="ECO:0000256" key="7">
    <source>
        <dbReference type="ARBA" id="ARBA00023288"/>
    </source>
</evidence>
<dbReference type="RefSeq" id="WP_126660336.1">
    <property type="nucleotide sequence ID" value="NZ_RYYR01000031.1"/>
</dbReference>
<dbReference type="PROSITE" id="PS51257">
    <property type="entry name" value="PROKAR_LIPOPROTEIN"/>
    <property type="match status" value="1"/>
</dbReference>
<organism evidence="10 11">
    <name type="scientific">Lysinibacillus antri</name>
    <dbReference type="NCBI Taxonomy" id="2498145"/>
    <lineage>
        <taxon>Bacteria</taxon>
        <taxon>Bacillati</taxon>
        <taxon>Bacillota</taxon>
        <taxon>Bacilli</taxon>
        <taxon>Bacillales</taxon>
        <taxon>Bacillaceae</taxon>
        <taxon>Lysinibacillus</taxon>
    </lineage>
</organism>
<keyword evidence="7" id="KW-0449">Lipoprotein</keyword>
<keyword evidence="6" id="KW-0564">Palmitate</keyword>
<comment type="similarity">
    <text evidence="2">Belongs to the GerABKC lipoprotein family.</text>
</comment>
<dbReference type="Proteomes" id="UP000287910">
    <property type="component" value="Unassembled WGS sequence"/>
</dbReference>
<evidence type="ECO:0000313" key="10">
    <source>
        <dbReference type="EMBL" id="RUL48625.1"/>
    </source>
</evidence>
<accession>A0A3S0P2C5</accession>
<keyword evidence="4" id="KW-0732">Signal</keyword>
<dbReference type="Pfam" id="PF05504">
    <property type="entry name" value="Spore_GerAC"/>
    <property type="match status" value="1"/>
</dbReference>
<evidence type="ECO:0000313" key="11">
    <source>
        <dbReference type="Proteomes" id="UP000287910"/>
    </source>
</evidence>
<reference evidence="10 11" key="1">
    <citation type="submission" date="2018-12" db="EMBL/GenBank/DDBJ databases">
        <title>Lysinibacillus antri sp. nov., isolated from a cave soil.</title>
        <authorList>
            <person name="Narsing Rao M.P."/>
            <person name="Zhang H."/>
            <person name="Dong Z.-Y."/>
            <person name="Niu X.-K."/>
            <person name="Zhang K."/>
            <person name="Fang B.-Z."/>
            <person name="Kang Y.-Q."/>
            <person name="Xiao M."/>
            <person name="Li W.-J."/>
        </authorList>
    </citation>
    <scope>NUCLEOTIDE SEQUENCE [LARGE SCALE GENOMIC DNA]</scope>
    <source>
        <strain evidence="10 11">SYSU K30002</strain>
    </source>
</reference>
<dbReference type="GO" id="GO:0009847">
    <property type="term" value="P:spore germination"/>
    <property type="evidence" value="ECO:0007669"/>
    <property type="project" value="InterPro"/>
</dbReference>
<evidence type="ECO:0000256" key="1">
    <source>
        <dbReference type="ARBA" id="ARBA00004635"/>
    </source>
</evidence>
<dbReference type="EMBL" id="RYYR01000031">
    <property type="protein sequence ID" value="RUL48625.1"/>
    <property type="molecule type" value="Genomic_DNA"/>
</dbReference>
<proteinExistence type="inferred from homology"/>
<evidence type="ECO:0000256" key="6">
    <source>
        <dbReference type="ARBA" id="ARBA00023139"/>
    </source>
</evidence>
<dbReference type="PANTHER" id="PTHR35789:SF1">
    <property type="entry name" value="SPORE GERMINATION PROTEIN B3"/>
    <property type="match status" value="1"/>
</dbReference>
<dbReference type="InterPro" id="IPR008844">
    <property type="entry name" value="Spore_GerAC-like"/>
</dbReference>
<evidence type="ECO:0000256" key="3">
    <source>
        <dbReference type="ARBA" id="ARBA00022544"/>
    </source>
</evidence>
<gene>
    <name evidence="10" type="ORF">EK386_16805</name>
</gene>
<dbReference type="InterPro" id="IPR038501">
    <property type="entry name" value="Spore_GerAC_C_sf"/>
</dbReference>
<dbReference type="PANTHER" id="PTHR35789">
    <property type="entry name" value="SPORE GERMINATION PROTEIN B3"/>
    <property type="match status" value="1"/>
</dbReference>
<dbReference type="NCBIfam" id="TIGR02887">
    <property type="entry name" value="spore_ger_x_C"/>
    <property type="match status" value="1"/>
</dbReference>
<dbReference type="Pfam" id="PF25198">
    <property type="entry name" value="Spore_GerAC_N"/>
    <property type="match status" value="1"/>
</dbReference>
<dbReference type="InterPro" id="IPR057336">
    <property type="entry name" value="GerAC_N"/>
</dbReference>
<name>A0A3S0P2C5_9BACI</name>